<name>A0A7D7QWZ8_9ACTN</name>
<evidence type="ECO:0000256" key="1">
    <source>
        <dbReference type="SAM" id="Phobius"/>
    </source>
</evidence>
<dbReference type="AlphaFoldDB" id="A0A7D7QWZ8"/>
<keyword evidence="3" id="KW-1185">Reference proteome</keyword>
<protein>
    <submittedName>
        <fullName evidence="2">Uncharacterized protein</fullName>
    </submittedName>
</protein>
<organism evidence="2 3">
    <name type="scientific">Gordonia jinghuaiqii</name>
    <dbReference type="NCBI Taxonomy" id="2758710"/>
    <lineage>
        <taxon>Bacteria</taxon>
        <taxon>Bacillati</taxon>
        <taxon>Actinomycetota</taxon>
        <taxon>Actinomycetes</taxon>
        <taxon>Mycobacteriales</taxon>
        <taxon>Gordoniaceae</taxon>
        <taxon>Gordonia</taxon>
    </lineage>
</organism>
<dbReference type="Proteomes" id="UP000515663">
    <property type="component" value="Chromosome"/>
</dbReference>
<keyword evidence="1" id="KW-1133">Transmembrane helix</keyword>
<dbReference type="KEGG" id="gji:H1R19_18745"/>
<gene>
    <name evidence="2" type="ORF">H1R19_18745</name>
</gene>
<evidence type="ECO:0000313" key="3">
    <source>
        <dbReference type="Proteomes" id="UP000515663"/>
    </source>
</evidence>
<feature type="transmembrane region" description="Helical" evidence="1">
    <location>
        <begin position="12"/>
        <end position="31"/>
    </location>
</feature>
<proteinExistence type="predicted"/>
<keyword evidence="1" id="KW-0812">Transmembrane</keyword>
<evidence type="ECO:0000313" key="2">
    <source>
        <dbReference type="EMBL" id="QMT00888.1"/>
    </source>
</evidence>
<accession>A0A7D7QWZ8</accession>
<keyword evidence="1" id="KW-0472">Membrane</keyword>
<dbReference type="RefSeq" id="WP_188328865.1">
    <property type="nucleotide sequence ID" value="NZ_CP059491.1"/>
</dbReference>
<feature type="transmembrane region" description="Helical" evidence="1">
    <location>
        <begin position="43"/>
        <end position="63"/>
    </location>
</feature>
<sequence>MMLALLSISYLWLIGILFNVILLFVGIILMVNRGKVRQIGTGITVAYLTFVAALGIVILVDFIKTDDAPISSSSTSTAVSPPVEENLASRVGDAAVDGSWLR</sequence>
<reference evidence="3" key="1">
    <citation type="submission" date="2020-07" db="EMBL/GenBank/DDBJ databases">
        <title>novel species isolated from the respiratory tract of Marmot.</title>
        <authorList>
            <person name="Zhang G."/>
        </authorList>
    </citation>
    <scope>NUCLEOTIDE SEQUENCE [LARGE SCALE GENOMIC DNA]</scope>
    <source>
        <strain evidence="3">686</strain>
    </source>
</reference>
<dbReference type="EMBL" id="CP059491">
    <property type="protein sequence ID" value="QMT00888.1"/>
    <property type="molecule type" value="Genomic_DNA"/>
</dbReference>